<dbReference type="EC" id="2.7.11.1" evidence="1"/>
<evidence type="ECO:0000256" key="1">
    <source>
        <dbReference type="ARBA" id="ARBA00012513"/>
    </source>
</evidence>
<keyword evidence="4" id="KW-0547">Nucleotide-binding</keyword>
<dbReference type="GO" id="GO:0004674">
    <property type="term" value="F:protein serine/threonine kinase activity"/>
    <property type="evidence" value="ECO:0007669"/>
    <property type="project" value="UniProtKB-KW"/>
</dbReference>
<dbReference type="FunFam" id="1.10.510.10:FF:000021">
    <property type="entry name" value="Serine/threonine protein kinase"/>
    <property type="match status" value="1"/>
</dbReference>
<evidence type="ECO:0000313" key="9">
    <source>
        <dbReference type="Proteomes" id="UP000199400"/>
    </source>
</evidence>
<dbReference type="PROSITE" id="PS00108">
    <property type="entry name" value="PROTEIN_KINASE_ST"/>
    <property type="match status" value="1"/>
</dbReference>
<keyword evidence="9" id="KW-1185">Reference proteome</keyword>
<accession>A0A1I2DZQ3</accession>
<evidence type="ECO:0000313" key="8">
    <source>
        <dbReference type="EMBL" id="SFE85906.1"/>
    </source>
</evidence>
<dbReference type="PROSITE" id="PS50011">
    <property type="entry name" value="PROTEIN_KINASE_DOM"/>
    <property type="match status" value="1"/>
</dbReference>
<dbReference type="SMART" id="SM00220">
    <property type="entry name" value="S_TKc"/>
    <property type="match status" value="1"/>
</dbReference>
<dbReference type="Gene3D" id="3.30.200.20">
    <property type="entry name" value="Phosphorylase Kinase, domain 1"/>
    <property type="match status" value="1"/>
</dbReference>
<name>A0A1I2DZQ3_9BACT</name>
<keyword evidence="5 8" id="KW-0418">Kinase</keyword>
<dbReference type="InterPro" id="IPR015943">
    <property type="entry name" value="WD40/YVTN_repeat-like_dom_sf"/>
</dbReference>
<reference evidence="9" key="1">
    <citation type="submission" date="2016-10" db="EMBL/GenBank/DDBJ databases">
        <authorList>
            <person name="Varghese N."/>
            <person name="Submissions S."/>
        </authorList>
    </citation>
    <scope>NUCLEOTIDE SEQUENCE [LARGE SCALE GENOMIC DNA]</scope>
    <source>
        <strain evidence="9">ATCC 25963</strain>
    </source>
</reference>
<keyword evidence="3" id="KW-0808">Transferase</keyword>
<evidence type="ECO:0000256" key="5">
    <source>
        <dbReference type="ARBA" id="ARBA00022777"/>
    </source>
</evidence>
<dbReference type="SUPFAM" id="SSF56112">
    <property type="entry name" value="Protein kinase-like (PK-like)"/>
    <property type="match status" value="1"/>
</dbReference>
<keyword evidence="2 8" id="KW-0723">Serine/threonine-protein kinase</keyword>
<dbReference type="InterPro" id="IPR011009">
    <property type="entry name" value="Kinase-like_dom_sf"/>
</dbReference>
<dbReference type="SUPFAM" id="SSF82171">
    <property type="entry name" value="DPP6 N-terminal domain-like"/>
    <property type="match status" value="1"/>
</dbReference>
<evidence type="ECO:0000256" key="6">
    <source>
        <dbReference type="ARBA" id="ARBA00022840"/>
    </source>
</evidence>
<proteinExistence type="predicted"/>
<organism evidence="8 9">
    <name type="scientific">Nannocystis exedens</name>
    <dbReference type="NCBI Taxonomy" id="54"/>
    <lineage>
        <taxon>Bacteria</taxon>
        <taxon>Pseudomonadati</taxon>
        <taxon>Myxococcota</taxon>
        <taxon>Polyangia</taxon>
        <taxon>Nannocystales</taxon>
        <taxon>Nannocystaceae</taxon>
        <taxon>Nannocystis</taxon>
    </lineage>
</organism>
<dbReference type="Gene3D" id="1.10.510.10">
    <property type="entry name" value="Transferase(Phosphotransferase) domain 1"/>
    <property type="match status" value="1"/>
</dbReference>
<dbReference type="InterPro" id="IPR000719">
    <property type="entry name" value="Prot_kinase_dom"/>
</dbReference>
<dbReference type="PANTHER" id="PTHR43289:SF6">
    <property type="entry name" value="SERINE_THREONINE-PROTEIN KINASE NEKL-3"/>
    <property type="match status" value="1"/>
</dbReference>
<dbReference type="AlphaFoldDB" id="A0A1I2DZQ3"/>
<dbReference type="Pfam" id="PF00069">
    <property type="entry name" value="Pkinase"/>
    <property type="match status" value="1"/>
</dbReference>
<feature type="domain" description="Protein kinase" evidence="7">
    <location>
        <begin position="77"/>
        <end position="352"/>
    </location>
</feature>
<dbReference type="RefSeq" id="WP_170135633.1">
    <property type="nucleotide sequence ID" value="NZ_FOMX01000021.1"/>
</dbReference>
<evidence type="ECO:0000256" key="2">
    <source>
        <dbReference type="ARBA" id="ARBA00022527"/>
    </source>
</evidence>
<dbReference type="PANTHER" id="PTHR43289">
    <property type="entry name" value="MITOGEN-ACTIVATED PROTEIN KINASE KINASE KINASE 20-RELATED"/>
    <property type="match status" value="1"/>
</dbReference>
<sequence>MASPFPTQPGPDPELLARAQARLIAAVSQFGATAPSGSADAVPSGSTDAVKSQQISWLGLQGDWEARHEEEPTGERYRFGEVFARGGLGSVRWAVDRKLGRRIAVKELLRFDDRAVRRFVREAAIMARLQHPGIVPLYDLGRDAAGRPFLCMKLVDGSSLEQRIAQCGDALDARVKLLRHVVTAAEALAYAHRQAIVHRDVKPANILIGELGEAVVIDWGLAKDLSPGSSDDNLAGDDPGTASDMTEAGSLLGTLRYMPPEQARGEPVDARSDVYALGATLYHLLAGVPPFHDRRSAQLMHDVVRAQPRPLAELAPQVPAALVAVVEKAMSQTPDRRYPSAEALADDLRRFAAGQAVVAHDYSLGELTRLWWRRHRAVATVGLAAAVILAGVNAMSQVRVRQARDVAEERRMEAELRATEAESARQLAAERAQALLMSQARLALDVDPTRVFGALAQVEPDPARDNAVRALATAAYAQLGLGGWMTGPKGRISDALRLADGTWLAATSEELWRWPSGQVHGERIGGGGILVATPDRTTWAAVRVVDGGETAIAVHRPGAPGPAQVAVKLDKPAVFYRWRMTPGGASLVGTPKLDVPAAQIDLSRGTAAPLPGPDAPAAVQGLKQVQPSPDGRMLAGVRDERTLVMWDRETGAIEAAELPGEAASLGTDGWTPDGRAFALLCLDREQGPGHARKAFVWRRGGPARVVDAEFVAPARDALVFIGMIAGSSTAWAEDLEGHNRWTRYVRRAMSSESSIVAIPTTSRDGDLVWWSVDQALEVVDVATGARVFAQAQTLREAPMIDAGTLLLRRAEGLARVEPAQASVRAVRPGSSDASADWSPNRAWVVRQEEGRVTRIGQATGEELLPEACGPWTPTRVVGAVADDGRALVVDGEGGGCFFGHGRSAMLDTPPHWLSDGAFAPDRSRSALGFADGTLREWTDPAAPPRELAGVDFHRFLDYTPDSSVLVALGSSGAVTAIDRAGTPRTLIPARPANPRRLERAALALAPEGATLALYRRGEPAVTLLDIGSGAQTKLAGAVAGEVAELGTVIRYSPSGQAVAVLDGEVLLRWSLDRPDAPERTGDVPGWDFAFLDERTLVVLGEDGGLEIVDPASGTHAPIYPGSVGREHPTLARTPGGVALRTRSGEELEFSDILPPSGPELRAWLRQRATL</sequence>
<dbReference type="GO" id="GO:0005524">
    <property type="term" value="F:ATP binding"/>
    <property type="evidence" value="ECO:0007669"/>
    <property type="project" value="UniProtKB-KW"/>
</dbReference>
<dbReference type="Proteomes" id="UP000199400">
    <property type="component" value="Unassembled WGS sequence"/>
</dbReference>
<dbReference type="Gene3D" id="2.130.10.10">
    <property type="entry name" value="YVTN repeat-like/Quinoprotein amine dehydrogenase"/>
    <property type="match status" value="1"/>
</dbReference>
<dbReference type="InterPro" id="IPR008271">
    <property type="entry name" value="Ser/Thr_kinase_AS"/>
</dbReference>
<evidence type="ECO:0000259" key="7">
    <source>
        <dbReference type="PROSITE" id="PS50011"/>
    </source>
</evidence>
<evidence type="ECO:0000256" key="3">
    <source>
        <dbReference type="ARBA" id="ARBA00022679"/>
    </source>
</evidence>
<protein>
    <recommendedName>
        <fullName evidence="1">non-specific serine/threonine protein kinase</fullName>
        <ecNumber evidence="1">2.7.11.1</ecNumber>
    </recommendedName>
</protein>
<dbReference type="CDD" id="cd14014">
    <property type="entry name" value="STKc_PknB_like"/>
    <property type="match status" value="1"/>
</dbReference>
<gene>
    <name evidence="8" type="ORF">SAMN02745121_05820</name>
</gene>
<dbReference type="STRING" id="54.SAMN02745121_05820"/>
<evidence type="ECO:0000256" key="4">
    <source>
        <dbReference type="ARBA" id="ARBA00022741"/>
    </source>
</evidence>
<keyword evidence="6" id="KW-0067">ATP-binding</keyword>
<dbReference type="EMBL" id="FOMX01000021">
    <property type="protein sequence ID" value="SFE85906.1"/>
    <property type="molecule type" value="Genomic_DNA"/>
</dbReference>